<name>A0ABN2NAY8_9PSEU</name>
<protein>
    <recommendedName>
        <fullName evidence="2">HNH nuclease domain-containing protein</fullName>
    </recommendedName>
</protein>
<feature type="region of interest" description="Disordered" evidence="1">
    <location>
        <begin position="219"/>
        <end position="255"/>
    </location>
</feature>
<dbReference type="InterPro" id="IPR003615">
    <property type="entry name" value="HNH_nuc"/>
</dbReference>
<dbReference type="Proteomes" id="UP001500449">
    <property type="component" value="Unassembled WGS sequence"/>
</dbReference>
<dbReference type="SMART" id="SM00507">
    <property type="entry name" value="HNHc"/>
    <property type="match status" value="1"/>
</dbReference>
<sequence length="394" mass="41830">MSGEGGQTRQSSFDAQHLAIVAEIDSRGLAGDLGYKDTADLLRSAQRMSARAASARLEAARAVVPQRTILGEGLAVELPETAVAVACAEISLEHVVPIVLGAKGQPLDVGRRSRLVTPAMRRALDQRDGGCAHPGCDVPGQWTSAHHVTHWSQGGDTAVGDLVLLCLRHHHLIHKGEWTITVIGSIHRGGPEGRPRGTWFTGLNCSAGCPRRRNAQLCPQPSCRSRPTARRPSRHSVRIAPFDRQPPAAGSRPPLREFFCRRSDRAEMEFPSMDRDGCGCRGDGRGRGIADDGGHGQCRAYPPGRPRHRLLRLLHAGRGDAQLLLQPDQRDAAGYCAGAAKPDDLGVAIQPAEHAAHHGAPAALVVGSAAARLVGPTGRESACLESACLEATCG</sequence>
<evidence type="ECO:0000256" key="1">
    <source>
        <dbReference type="SAM" id="MobiDB-lite"/>
    </source>
</evidence>
<dbReference type="EMBL" id="BAAAQK010000018">
    <property type="protein sequence ID" value="GAA1860821.1"/>
    <property type="molecule type" value="Genomic_DNA"/>
</dbReference>
<keyword evidence="4" id="KW-1185">Reference proteome</keyword>
<dbReference type="CDD" id="cd00085">
    <property type="entry name" value="HNHc"/>
    <property type="match status" value="1"/>
</dbReference>
<gene>
    <name evidence="3" type="ORF">GCM10009836_46210</name>
</gene>
<evidence type="ECO:0000313" key="3">
    <source>
        <dbReference type="EMBL" id="GAA1860821.1"/>
    </source>
</evidence>
<evidence type="ECO:0000313" key="4">
    <source>
        <dbReference type="Proteomes" id="UP001500449"/>
    </source>
</evidence>
<comment type="caution">
    <text evidence="3">The sequence shown here is derived from an EMBL/GenBank/DDBJ whole genome shotgun (WGS) entry which is preliminary data.</text>
</comment>
<feature type="domain" description="HNH nuclease" evidence="2">
    <location>
        <begin position="119"/>
        <end position="171"/>
    </location>
</feature>
<proteinExistence type="predicted"/>
<evidence type="ECO:0000259" key="2">
    <source>
        <dbReference type="SMART" id="SM00507"/>
    </source>
</evidence>
<reference evidence="3 4" key="1">
    <citation type="journal article" date="2019" name="Int. J. Syst. Evol. Microbiol.">
        <title>The Global Catalogue of Microorganisms (GCM) 10K type strain sequencing project: providing services to taxonomists for standard genome sequencing and annotation.</title>
        <authorList>
            <consortium name="The Broad Institute Genomics Platform"/>
            <consortium name="The Broad Institute Genome Sequencing Center for Infectious Disease"/>
            <person name="Wu L."/>
            <person name="Ma J."/>
        </authorList>
    </citation>
    <scope>NUCLEOTIDE SEQUENCE [LARGE SCALE GENOMIC DNA]</scope>
    <source>
        <strain evidence="3 4">JCM 16009</strain>
    </source>
</reference>
<organism evidence="3 4">
    <name type="scientific">Pseudonocardia ailaonensis</name>
    <dbReference type="NCBI Taxonomy" id="367279"/>
    <lineage>
        <taxon>Bacteria</taxon>
        <taxon>Bacillati</taxon>
        <taxon>Actinomycetota</taxon>
        <taxon>Actinomycetes</taxon>
        <taxon>Pseudonocardiales</taxon>
        <taxon>Pseudonocardiaceae</taxon>
        <taxon>Pseudonocardia</taxon>
    </lineage>
</organism>
<feature type="compositionally biased region" description="Basic residues" evidence="1">
    <location>
        <begin position="227"/>
        <end position="237"/>
    </location>
</feature>
<accession>A0ABN2NAY8</accession>